<evidence type="ECO:0000313" key="2">
    <source>
        <dbReference type="Proteomes" id="UP001341840"/>
    </source>
</evidence>
<keyword evidence="2" id="KW-1185">Reference proteome</keyword>
<dbReference type="Proteomes" id="UP001341840">
    <property type="component" value="Unassembled WGS sequence"/>
</dbReference>
<dbReference type="EMBL" id="JASCZI010093578">
    <property type="protein sequence ID" value="MED6153374.1"/>
    <property type="molecule type" value="Genomic_DNA"/>
</dbReference>
<feature type="non-terminal residue" evidence="1">
    <location>
        <position position="1"/>
    </location>
</feature>
<sequence length="180" mass="21035">WIPSPRFPRKLARLRRVARDSKWSESLTRVTFRYPFLIEFYFLCKATILTSNASVHEPSSMFGPALRLRRRSWAESAAFEALRLNPGSAPIHLGDPVQWVNQPMVHLVNRSTGFDQTTPVSHRSTTCQRRSKPVKVGQGRSTFFFSSASLEEVKRLYTDFTNLDHRKFCRPIYKQLRRKY</sequence>
<name>A0ABU6TXX2_9FABA</name>
<evidence type="ECO:0008006" key="3">
    <source>
        <dbReference type="Google" id="ProtNLM"/>
    </source>
</evidence>
<accession>A0ABU6TXX2</accession>
<reference evidence="1 2" key="1">
    <citation type="journal article" date="2023" name="Plants (Basel)">
        <title>Bridging the Gap: Combining Genomics and Transcriptomics Approaches to Understand Stylosanthes scabra, an Orphan Legume from the Brazilian Caatinga.</title>
        <authorList>
            <person name="Ferreira-Neto J.R.C."/>
            <person name="da Silva M.D."/>
            <person name="Binneck E."/>
            <person name="de Melo N.F."/>
            <person name="da Silva R.H."/>
            <person name="de Melo A.L.T.M."/>
            <person name="Pandolfi V."/>
            <person name="Bustamante F.O."/>
            <person name="Brasileiro-Vidal A.C."/>
            <person name="Benko-Iseppon A.M."/>
        </authorList>
    </citation>
    <scope>NUCLEOTIDE SEQUENCE [LARGE SCALE GENOMIC DNA]</scope>
    <source>
        <tissue evidence="1">Leaves</tissue>
    </source>
</reference>
<protein>
    <recommendedName>
        <fullName evidence="3">Ribosomal protein S10</fullName>
    </recommendedName>
</protein>
<comment type="caution">
    <text evidence="1">The sequence shown here is derived from an EMBL/GenBank/DDBJ whole genome shotgun (WGS) entry which is preliminary data.</text>
</comment>
<organism evidence="1 2">
    <name type="scientific">Stylosanthes scabra</name>
    <dbReference type="NCBI Taxonomy" id="79078"/>
    <lineage>
        <taxon>Eukaryota</taxon>
        <taxon>Viridiplantae</taxon>
        <taxon>Streptophyta</taxon>
        <taxon>Embryophyta</taxon>
        <taxon>Tracheophyta</taxon>
        <taxon>Spermatophyta</taxon>
        <taxon>Magnoliopsida</taxon>
        <taxon>eudicotyledons</taxon>
        <taxon>Gunneridae</taxon>
        <taxon>Pentapetalae</taxon>
        <taxon>rosids</taxon>
        <taxon>fabids</taxon>
        <taxon>Fabales</taxon>
        <taxon>Fabaceae</taxon>
        <taxon>Papilionoideae</taxon>
        <taxon>50 kb inversion clade</taxon>
        <taxon>dalbergioids sensu lato</taxon>
        <taxon>Dalbergieae</taxon>
        <taxon>Pterocarpus clade</taxon>
        <taxon>Stylosanthes</taxon>
    </lineage>
</organism>
<gene>
    <name evidence="1" type="ORF">PIB30_101365</name>
</gene>
<evidence type="ECO:0000313" key="1">
    <source>
        <dbReference type="EMBL" id="MED6153374.1"/>
    </source>
</evidence>
<proteinExistence type="predicted"/>